<sequence length="290" mass="32126">MMPDISVIIPHYSDLDRLDRCLAALQAQTMAAHRFEIIVADNMSPIGKLAVENAIAGRARLIMAPEKGAGPARNAGVAASAGELLAFTDADCLPDPNWLEAGIAALDGCDLVGGRMIVVPEHDRPRSGAEAFETVFAFDNESYVRDKGFTVTANLFCSRSVFDATGPFRVGLSEDTDWCLRARDLGFRITYAERAVVGHPPRPDWPSLRRKWERMHAEMFALALLQPGGRRKWVVHMLAMPPSILAHGPRLLRSPALTDTGERWRGLVLLTRLRLWRFFDGILRAGGMRR</sequence>
<evidence type="ECO:0000256" key="2">
    <source>
        <dbReference type="ARBA" id="ARBA00022676"/>
    </source>
</evidence>
<gene>
    <name evidence="5" type="ORF">CP98_04526</name>
</gene>
<dbReference type="EMBL" id="JGVR01000042">
    <property type="protein sequence ID" value="KEZ15290.1"/>
    <property type="molecule type" value="Genomic_DNA"/>
</dbReference>
<organism evidence="5 6">
    <name type="scientific">Sphingobium yanoikuyae</name>
    <name type="common">Sphingomonas yanoikuyae</name>
    <dbReference type="NCBI Taxonomy" id="13690"/>
    <lineage>
        <taxon>Bacteria</taxon>
        <taxon>Pseudomonadati</taxon>
        <taxon>Pseudomonadota</taxon>
        <taxon>Alphaproteobacteria</taxon>
        <taxon>Sphingomonadales</taxon>
        <taxon>Sphingomonadaceae</taxon>
        <taxon>Sphingobium</taxon>
    </lineage>
</organism>
<comment type="caution">
    <text evidence="5">The sequence shown here is derived from an EMBL/GenBank/DDBJ whole genome shotgun (WGS) entry which is preliminary data.</text>
</comment>
<evidence type="ECO:0000256" key="1">
    <source>
        <dbReference type="ARBA" id="ARBA00006739"/>
    </source>
</evidence>
<evidence type="ECO:0000313" key="5">
    <source>
        <dbReference type="EMBL" id="KEZ15290.1"/>
    </source>
</evidence>
<dbReference type="PATRIC" id="fig|13690.10.peg.4661"/>
<evidence type="ECO:0000256" key="3">
    <source>
        <dbReference type="ARBA" id="ARBA00022679"/>
    </source>
</evidence>
<dbReference type="SUPFAM" id="SSF53448">
    <property type="entry name" value="Nucleotide-diphospho-sugar transferases"/>
    <property type="match status" value="1"/>
</dbReference>
<dbReference type="eggNOG" id="COG1216">
    <property type="taxonomic scope" value="Bacteria"/>
</dbReference>
<protein>
    <submittedName>
        <fullName evidence="5">Glycosyl transferase, family 2</fullName>
    </submittedName>
</protein>
<keyword evidence="3 5" id="KW-0808">Transferase</keyword>
<dbReference type="PANTHER" id="PTHR43179">
    <property type="entry name" value="RHAMNOSYLTRANSFERASE WBBL"/>
    <property type="match status" value="1"/>
</dbReference>
<dbReference type="PANTHER" id="PTHR43179:SF12">
    <property type="entry name" value="GALACTOFURANOSYLTRANSFERASE GLFT2"/>
    <property type="match status" value="1"/>
</dbReference>
<dbReference type="Proteomes" id="UP000028534">
    <property type="component" value="Unassembled WGS sequence"/>
</dbReference>
<dbReference type="Pfam" id="PF00535">
    <property type="entry name" value="Glycos_transf_2"/>
    <property type="match status" value="1"/>
</dbReference>
<comment type="similarity">
    <text evidence="1">Belongs to the glycosyltransferase 2 family.</text>
</comment>
<dbReference type="GO" id="GO:0016757">
    <property type="term" value="F:glycosyltransferase activity"/>
    <property type="evidence" value="ECO:0007669"/>
    <property type="project" value="UniProtKB-KW"/>
</dbReference>
<accession>A0A084EBE8</accession>
<dbReference type="Gene3D" id="3.90.550.10">
    <property type="entry name" value="Spore Coat Polysaccharide Biosynthesis Protein SpsA, Chain A"/>
    <property type="match status" value="1"/>
</dbReference>
<dbReference type="InterPro" id="IPR029044">
    <property type="entry name" value="Nucleotide-diphossugar_trans"/>
</dbReference>
<reference evidence="5 6" key="1">
    <citation type="submission" date="2014-03" db="EMBL/GenBank/DDBJ databases">
        <title>Genome sequence of Sphingobium yanoikuyae B1.</title>
        <authorList>
            <person name="Gan H.M."/>
            <person name="Gan H.Y."/>
            <person name="Savka M.A."/>
        </authorList>
    </citation>
    <scope>NUCLEOTIDE SEQUENCE [LARGE SCALE GENOMIC DNA]</scope>
    <source>
        <strain evidence="5 6">B1</strain>
    </source>
</reference>
<feature type="domain" description="Glycosyltransferase 2-like" evidence="4">
    <location>
        <begin position="6"/>
        <end position="169"/>
    </location>
</feature>
<dbReference type="InterPro" id="IPR001173">
    <property type="entry name" value="Glyco_trans_2-like"/>
</dbReference>
<keyword evidence="2" id="KW-0328">Glycosyltransferase</keyword>
<proteinExistence type="inferred from homology"/>
<evidence type="ECO:0000259" key="4">
    <source>
        <dbReference type="Pfam" id="PF00535"/>
    </source>
</evidence>
<dbReference type="AlphaFoldDB" id="A0A084EBE8"/>
<evidence type="ECO:0000313" key="6">
    <source>
        <dbReference type="Proteomes" id="UP000028534"/>
    </source>
</evidence>
<name>A0A084EBE8_SPHYA</name>